<comment type="subunit">
    <text evidence="1">Binds to the N-terminal domain of the chaperone ClpA.</text>
</comment>
<evidence type="ECO:0000256" key="2">
    <source>
        <dbReference type="SAM" id="MobiDB-lite"/>
    </source>
</evidence>
<comment type="similarity">
    <text evidence="1">Belongs to the ClpS family.</text>
</comment>
<dbReference type="PANTHER" id="PTHR33473">
    <property type="entry name" value="ATP-DEPENDENT CLP PROTEASE ADAPTER PROTEIN CLPS1, CHLOROPLASTIC"/>
    <property type="match status" value="1"/>
</dbReference>
<dbReference type="RefSeq" id="WP_182121469.1">
    <property type="nucleotide sequence ID" value="NZ_CP059567.1"/>
</dbReference>
<dbReference type="FunFam" id="3.30.1390.10:FF:000002">
    <property type="entry name" value="ATP-dependent Clp protease adapter protein ClpS"/>
    <property type="match status" value="1"/>
</dbReference>
<feature type="region of interest" description="Disordered" evidence="2">
    <location>
        <begin position="1"/>
        <end position="24"/>
    </location>
</feature>
<name>A0A7D7S460_9NEIS</name>
<keyword evidence="4" id="KW-0378">Hydrolase</keyword>
<evidence type="ECO:0000313" key="4">
    <source>
        <dbReference type="EMBL" id="QMT39666.1"/>
    </source>
</evidence>
<dbReference type="Proteomes" id="UP000514752">
    <property type="component" value="Chromosome"/>
</dbReference>
<dbReference type="InterPro" id="IPR003769">
    <property type="entry name" value="ClpS_core"/>
</dbReference>
<dbReference type="NCBIfam" id="NF000672">
    <property type="entry name" value="PRK00033.1-5"/>
    <property type="match status" value="1"/>
</dbReference>
<dbReference type="Gene3D" id="3.30.1390.10">
    <property type="match status" value="1"/>
</dbReference>
<dbReference type="GO" id="GO:0006508">
    <property type="term" value="P:proteolysis"/>
    <property type="evidence" value="ECO:0007669"/>
    <property type="project" value="UniProtKB-UniRule"/>
</dbReference>
<evidence type="ECO:0000259" key="3">
    <source>
        <dbReference type="Pfam" id="PF02617"/>
    </source>
</evidence>
<dbReference type="InterPro" id="IPR022935">
    <property type="entry name" value="ClpS"/>
</dbReference>
<protein>
    <recommendedName>
        <fullName evidence="1">ATP-dependent Clp protease adapter protein ClpS</fullName>
    </recommendedName>
</protein>
<evidence type="ECO:0000256" key="1">
    <source>
        <dbReference type="HAMAP-Rule" id="MF_00302"/>
    </source>
</evidence>
<accession>A0A7D7S460</accession>
<dbReference type="KEGG" id="nsg:H3L94_07230"/>
<dbReference type="PANTHER" id="PTHR33473:SF19">
    <property type="entry name" value="ATP-DEPENDENT CLP PROTEASE ADAPTER PROTEIN CLPS"/>
    <property type="match status" value="1"/>
</dbReference>
<comment type="function">
    <text evidence="1">Involved in the modulation of the specificity of the ClpAP-mediated ATP-dependent protein degradation.</text>
</comment>
<dbReference type="GO" id="GO:0008233">
    <property type="term" value="F:peptidase activity"/>
    <property type="evidence" value="ECO:0007669"/>
    <property type="project" value="UniProtKB-KW"/>
</dbReference>
<sequence>MFAPHTDTTRQQDRLEQHTPPPKQYGVFLINDDYTPMDFVVGILQDIFRLPEERAVAVMLQVHHEGKGLCGIYQKDIAETKSHQVHSRAKQAGHPLLSTVEEV</sequence>
<dbReference type="EMBL" id="CP059567">
    <property type="protein sequence ID" value="QMT39666.1"/>
    <property type="molecule type" value="Genomic_DNA"/>
</dbReference>
<dbReference type="Pfam" id="PF02617">
    <property type="entry name" value="ClpS"/>
    <property type="match status" value="1"/>
</dbReference>
<proteinExistence type="inferred from homology"/>
<feature type="domain" description="Adaptor protein ClpS core" evidence="3">
    <location>
        <begin position="21"/>
        <end position="98"/>
    </location>
</feature>
<reference evidence="4 5" key="1">
    <citation type="submission" date="2020-07" db="EMBL/GenBank/DDBJ databases">
        <title>Genomic diversity of species in the Neisseriaceae family.</title>
        <authorList>
            <person name="Vincent A.T."/>
            <person name="Bernet E."/>
            <person name="Veyrier F.J."/>
        </authorList>
    </citation>
    <scope>NUCLEOTIDE SEQUENCE [LARGE SCALE GENOMIC DNA]</scope>
    <source>
        <strain evidence="4 5">DSM 22244</strain>
    </source>
</reference>
<dbReference type="HAMAP" id="MF_00302">
    <property type="entry name" value="ClpS"/>
    <property type="match status" value="1"/>
</dbReference>
<dbReference type="GO" id="GO:0030163">
    <property type="term" value="P:protein catabolic process"/>
    <property type="evidence" value="ECO:0007669"/>
    <property type="project" value="InterPro"/>
</dbReference>
<evidence type="ECO:0000313" key="5">
    <source>
        <dbReference type="Proteomes" id="UP000514752"/>
    </source>
</evidence>
<feature type="compositionally biased region" description="Basic and acidic residues" evidence="2">
    <location>
        <begin position="7"/>
        <end position="17"/>
    </location>
</feature>
<dbReference type="InterPro" id="IPR014719">
    <property type="entry name" value="Ribosomal_bL12_C/ClpS-like"/>
</dbReference>
<organism evidence="4 5">
    <name type="scientific">Neisseria shayeganii</name>
    <dbReference type="NCBI Taxonomy" id="607712"/>
    <lineage>
        <taxon>Bacteria</taxon>
        <taxon>Pseudomonadati</taxon>
        <taxon>Pseudomonadota</taxon>
        <taxon>Betaproteobacteria</taxon>
        <taxon>Neisseriales</taxon>
        <taxon>Neisseriaceae</taxon>
        <taxon>Neisseria</taxon>
    </lineage>
</organism>
<dbReference type="SUPFAM" id="SSF54736">
    <property type="entry name" value="ClpS-like"/>
    <property type="match status" value="1"/>
</dbReference>
<dbReference type="AlphaFoldDB" id="A0A7D7S460"/>
<gene>
    <name evidence="1 4" type="primary">clpS</name>
    <name evidence="4" type="ORF">H3L94_07230</name>
</gene>
<keyword evidence="4" id="KW-0645">Protease</keyword>